<dbReference type="AlphaFoldDB" id="A0A7K1Y5S9"/>
<dbReference type="SMART" id="SM00530">
    <property type="entry name" value="HTH_XRE"/>
    <property type="match status" value="1"/>
</dbReference>
<reference evidence="2 3" key="1">
    <citation type="submission" date="2019-11" db="EMBL/GenBank/DDBJ databases">
        <title>Pedobacter sp. HMF7647 Genome sequencing and assembly.</title>
        <authorList>
            <person name="Kang H."/>
            <person name="Kim H."/>
            <person name="Joh K."/>
        </authorList>
    </citation>
    <scope>NUCLEOTIDE SEQUENCE [LARGE SCALE GENOMIC DNA]</scope>
    <source>
        <strain evidence="2 3">HMF7647</strain>
    </source>
</reference>
<evidence type="ECO:0000313" key="3">
    <source>
        <dbReference type="Proteomes" id="UP000466586"/>
    </source>
</evidence>
<accession>A0A7K1Y5S9</accession>
<feature type="domain" description="HTH cro/C1-type" evidence="1">
    <location>
        <begin position="10"/>
        <end position="65"/>
    </location>
</feature>
<dbReference type="RefSeq" id="WP_160843099.1">
    <property type="nucleotide sequence ID" value="NZ_WVHT01000001.1"/>
</dbReference>
<name>A0A7K1Y5S9_9SPHI</name>
<dbReference type="CDD" id="cd00093">
    <property type="entry name" value="HTH_XRE"/>
    <property type="match status" value="1"/>
</dbReference>
<dbReference type="GO" id="GO:0003677">
    <property type="term" value="F:DNA binding"/>
    <property type="evidence" value="ECO:0007669"/>
    <property type="project" value="InterPro"/>
</dbReference>
<dbReference type="PROSITE" id="PS50943">
    <property type="entry name" value="HTH_CROC1"/>
    <property type="match status" value="1"/>
</dbReference>
<dbReference type="EMBL" id="WVHT01000001">
    <property type="protein sequence ID" value="MXV49937.1"/>
    <property type="molecule type" value="Genomic_DNA"/>
</dbReference>
<comment type="caution">
    <text evidence="2">The sequence shown here is derived from an EMBL/GenBank/DDBJ whole genome shotgun (WGS) entry which is preliminary data.</text>
</comment>
<dbReference type="Gene3D" id="1.10.260.40">
    <property type="entry name" value="lambda repressor-like DNA-binding domains"/>
    <property type="match status" value="1"/>
</dbReference>
<dbReference type="Pfam" id="PF01381">
    <property type="entry name" value="HTH_3"/>
    <property type="match status" value="1"/>
</dbReference>
<evidence type="ECO:0000259" key="1">
    <source>
        <dbReference type="PROSITE" id="PS50943"/>
    </source>
</evidence>
<dbReference type="Proteomes" id="UP000466586">
    <property type="component" value="Unassembled WGS sequence"/>
</dbReference>
<sequence length="95" mass="10946">MNKKDIGEKIRIQRVIKQYSQEYVANCMDISQAAYSKIERGETELSVERLYEIAEILEVSPFTFLPKPKHGRMINTAGLRKTIVTGWKRLAVLFG</sequence>
<proteinExistence type="predicted"/>
<keyword evidence="3" id="KW-1185">Reference proteome</keyword>
<dbReference type="InterPro" id="IPR001387">
    <property type="entry name" value="Cro/C1-type_HTH"/>
</dbReference>
<dbReference type="SUPFAM" id="SSF47413">
    <property type="entry name" value="lambda repressor-like DNA-binding domains"/>
    <property type="match status" value="1"/>
</dbReference>
<organism evidence="2 3">
    <name type="scientific">Hufsiella arboris</name>
    <dbReference type="NCBI Taxonomy" id="2695275"/>
    <lineage>
        <taxon>Bacteria</taxon>
        <taxon>Pseudomonadati</taxon>
        <taxon>Bacteroidota</taxon>
        <taxon>Sphingobacteriia</taxon>
        <taxon>Sphingobacteriales</taxon>
        <taxon>Sphingobacteriaceae</taxon>
        <taxon>Hufsiella</taxon>
    </lineage>
</organism>
<evidence type="ECO:0000313" key="2">
    <source>
        <dbReference type="EMBL" id="MXV49937.1"/>
    </source>
</evidence>
<gene>
    <name evidence="2" type="ORF">GS399_03060</name>
</gene>
<protein>
    <submittedName>
        <fullName evidence="2">Helix-turn-helix domain-containing protein</fullName>
    </submittedName>
</protein>
<dbReference type="InterPro" id="IPR010982">
    <property type="entry name" value="Lambda_DNA-bd_dom_sf"/>
</dbReference>